<evidence type="ECO:0000313" key="3">
    <source>
        <dbReference type="Proteomes" id="UP000789831"/>
    </source>
</evidence>
<sequence>MTDYNLEDFKLWLNKERNSQGKYFQGINPEPPEGTPIKSGVFAEIFPESAFSNNIKSVETRINNTDYRLIEIPGINNPNISELTQQIVNAVDLTKGKISQILFTVDGRITPEVQEAYELISSVAFAEDIGEFISIICTKYSNFEDEEACQAEINLLKNPENPQIAAMFKNCREIVHVNNPSLSGQNVEPNQEVRQLSREKLIASLKKCQDNYQVTNLEQLPERIEKYLIKKAQAREEERRILEETAKAKANQEEAERKKQELENK</sequence>
<organism evidence="2 3">
    <name type="scientific">Ambispora gerdemannii</name>
    <dbReference type="NCBI Taxonomy" id="144530"/>
    <lineage>
        <taxon>Eukaryota</taxon>
        <taxon>Fungi</taxon>
        <taxon>Fungi incertae sedis</taxon>
        <taxon>Mucoromycota</taxon>
        <taxon>Glomeromycotina</taxon>
        <taxon>Glomeromycetes</taxon>
        <taxon>Archaeosporales</taxon>
        <taxon>Ambisporaceae</taxon>
        <taxon>Ambispora</taxon>
    </lineage>
</organism>
<dbReference type="Gene3D" id="3.40.50.300">
    <property type="entry name" value="P-loop containing nucleotide triphosphate hydrolases"/>
    <property type="match status" value="1"/>
</dbReference>
<dbReference type="AlphaFoldDB" id="A0A9N8YN43"/>
<name>A0A9N8YN43_9GLOM</name>
<accession>A0A9N8YN43</accession>
<proteinExistence type="predicted"/>
<dbReference type="EMBL" id="CAJVPL010000024">
    <property type="protein sequence ID" value="CAG8435242.1"/>
    <property type="molecule type" value="Genomic_DNA"/>
</dbReference>
<feature type="region of interest" description="Disordered" evidence="1">
    <location>
        <begin position="246"/>
        <end position="265"/>
    </location>
</feature>
<dbReference type="Proteomes" id="UP000789831">
    <property type="component" value="Unassembled WGS sequence"/>
</dbReference>
<evidence type="ECO:0000313" key="2">
    <source>
        <dbReference type="EMBL" id="CAG8435242.1"/>
    </source>
</evidence>
<protein>
    <submittedName>
        <fullName evidence="2">5946_t:CDS:1</fullName>
    </submittedName>
</protein>
<dbReference type="InterPro" id="IPR027417">
    <property type="entry name" value="P-loop_NTPase"/>
</dbReference>
<keyword evidence="3" id="KW-1185">Reference proteome</keyword>
<reference evidence="2" key="1">
    <citation type="submission" date="2021-06" db="EMBL/GenBank/DDBJ databases">
        <authorList>
            <person name="Kallberg Y."/>
            <person name="Tangrot J."/>
            <person name="Rosling A."/>
        </authorList>
    </citation>
    <scope>NUCLEOTIDE SEQUENCE</scope>
    <source>
        <strain evidence="2">MT106</strain>
    </source>
</reference>
<gene>
    <name evidence="2" type="ORF">AGERDE_LOCUS501</name>
</gene>
<comment type="caution">
    <text evidence="2">The sequence shown here is derived from an EMBL/GenBank/DDBJ whole genome shotgun (WGS) entry which is preliminary data.</text>
</comment>
<evidence type="ECO:0000256" key="1">
    <source>
        <dbReference type="SAM" id="MobiDB-lite"/>
    </source>
</evidence>